<dbReference type="CDD" id="cd00090">
    <property type="entry name" value="HTH_ARSR"/>
    <property type="match status" value="1"/>
</dbReference>
<dbReference type="InterPro" id="IPR019888">
    <property type="entry name" value="Tscrpt_reg_AsnC-like"/>
</dbReference>
<protein>
    <submittedName>
        <fullName evidence="1">Winged helix-turn-helix transcriptional regulator</fullName>
    </submittedName>
</protein>
<name>A0A7C2NB58_ARCFL</name>
<dbReference type="GO" id="GO:0043565">
    <property type="term" value="F:sequence-specific DNA binding"/>
    <property type="evidence" value="ECO:0007669"/>
    <property type="project" value="TreeGrafter"/>
</dbReference>
<dbReference type="GO" id="GO:0005829">
    <property type="term" value="C:cytosol"/>
    <property type="evidence" value="ECO:0007669"/>
    <property type="project" value="TreeGrafter"/>
</dbReference>
<dbReference type="EMBL" id="DSCQ01000012">
    <property type="protein sequence ID" value="HET20654.1"/>
    <property type="molecule type" value="Genomic_DNA"/>
</dbReference>
<dbReference type="PANTHER" id="PTHR30154:SF34">
    <property type="entry name" value="TRANSCRIPTIONAL REGULATOR AZLB"/>
    <property type="match status" value="1"/>
</dbReference>
<dbReference type="Gene3D" id="1.10.10.10">
    <property type="entry name" value="Winged helix-like DNA-binding domain superfamily/Winged helix DNA-binding domain"/>
    <property type="match status" value="1"/>
</dbReference>
<comment type="caution">
    <text evidence="1">The sequence shown here is derived from an EMBL/GenBank/DDBJ whole genome shotgun (WGS) entry which is preliminary data.</text>
</comment>
<accession>A0A7C2NB58</accession>
<dbReference type="InterPro" id="IPR036390">
    <property type="entry name" value="WH_DNA-bd_sf"/>
</dbReference>
<sequence>MRKGQLDDVDIAIIENILRGKTQSEIAELLGITLRTVQNRVRALEDGEYLIKIKEGYWKANYQKLGLNMLAVTFIDLDIESKVRINEVIEHFKKLDYVENILELVGSAYDLCLIVRYRDVEEFNRERRKFMEWFVKNGIRINHLATYISSNTHKDHRRTIISGK</sequence>
<dbReference type="InterPro" id="IPR011991">
    <property type="entry name" value="ArsR-like_HTH"/>
</dbReference>
<dbReference type="SMART" id="SM00344">
    <property type="entry name" value="HTH_ASNC"/>
    <property type="match status" value="1"/>
</dbReference>
<dbReference type="Gene3D" id="3.30.70.920">
    <property type="match status" value="1"/>
</dbReference>
<evidence type="ECO:0000313" key="1">
    <source>
        <dbReference type="EMBL" id="HET20654.1"/>
    </source>
</evidence>
<reference evidence="1" key="1">
    <citation type="journal article" date="2020" name="mSystems">
        <title>Genome- and Community-Level Interaction Insights into Carbon Utilization and Element Cycling Functions of Hydrothermarchaeota in Hydrothermal Sediment.</title>
        <authorList>
            <person name="Zhou Z."/>
            <person name="Liu Y."/>
            <person name="Xu W."/>
            <person name="Pan J."/>
            <person name="Luo Z.H."/>
            <person name="Li M."/>
        </authorList>
    </citation>
    <scope>NUCLEOTIDE SEQUENCE [LARGE SCALE GENOMIC DNA]</scope>
    <source>
        <strain evidence="1">SpSt-12</strain>
        <strain evidence="2">SpSt-87</strain>
    </source>
</reference>
<dbReference type="AlphaFoldDB" id="A0A7C2NB58"/>
<dbReference type="EMBL" id="DTLB01000038">
    <property type="protein sequence ID" value="HFW32538.1"/>
    <property type="molecule type" value="Genomic_DNA"/>
</dbReference>
<dbReference type="InterPro" id="IPR036388">
    <property type="entry name" value="WH-like_DNA-bd_sf"/>
</dbReference>
<dbReference type="PANTHER" id="PTHR30154">
    <property type="entry name" value="LEUCINE-RESPONSIVE REGULATORY PROTEIN"/>
    <property type="match status" value="1"/>
</dbReference>
<dbReference type="GO" id="GO:0043200">
    <property type="term" value="P:response to amino acid"/>
    <property type="evidence" value="ECO:0007669"/>
    <property type="project" value="TreeGrafter"/>
</dbReference>
<gene>
    <name evidence="1" type="ORF">ENN70_00770</name>
    <name evidence="2" type="ORF">ENW66_06255</name>
</gene>
<evidence type="ECO:0000313" key="2">
    <source>
        <dbReference type="EMBL" id="HFW32538.1"/>
    </source>
</evidence>
<organism evidence="1">
    <name type="scientific">Archaeoglobus fulgidus</name>
    <dbReference type="NCBI Taxonomy" id="2234"/>
    <lineage>
        <taxon>Archaea</taxon>
        <taxon>Methanobacteriati</taxon>
        <taxon>Methanobacteriota</taxon>
        <taxon>Archaeoglobi</taxon>
        <taxon>Archaeoglobales</taxon>
        <taxon>Archaeoglobaceae</taxon>
        <taxon>Archaeoglobus</taxon>
    </lineage>
</organism>
<proteinExistence type="predicted"/>
<dbReference type="Pfam" id="PF13412">
    <property type="entry name" value="HTH_24"/>
    <property type="match status" value="1"/>
</dbReference>
<dbReference type="SUPFAM" id="SSF46785">
    <property type="entry name" value="Winged helix' DNA-binding domain"/>
    <property type="match status" value="1"/>
</dbReference>